<dbReference type="GO" id="GO:0005768">
    <property type="term" value="C:endosome"/>
    <property type="evidence" value="ECO:0000318"/>
    <property type="project" value="GO_Central"/>
</dbReference>
<dbReference type="EMBL" id="DS113510">
    <property type="protein sequence ID" value="EAY03254.1"/>
    <property type="molecule type" value="Genomic_DNA"/>
</dbReference>
<dbReference type="InterPro" id="IPR027417">
    <property type="entry name" value="P-loop_NTPase"/>
</dbReference>
<dbReference type="InterPro" id="IPR001806">
    <property type="entry name" value="Small_GTPase"/>
</dbReference>
<keyword evidence="3" id="KW-1185">Reference proteome</keyword>
<evidence type="ECO:0000313" key="2">
    <source>
        <dbReference type="EMBL" id="EAY03254.1"/>
    </source>
</evidence>
<organism evidence="2 3">
    <name type="scientific">Trichomonas vaginalis (strain ATCC PRA-98 / G3)</name>
    <dbReference type="NCBI Taxonomy" id="412133"/>
    <lineage>
        <taxon>Eukaryota</taxon>
        <taxon>Metamonada</taxon>
        <taxon>Parabasalia</taxon>
        <taxon>Trichomonadida</taxon>
        <taxon>Trichomonadidae</taxon>
        <taxon>Trichomonas</taxon>
    </lineage>
</organism>
<dbReference type="AlphaFoldDB" id="A2EVP4"/>
<proteinExistence type="predicted"/>
<dbReference type="OrthoDB" id="25818at2759"/>
<protein>
    <submittedName>
        <fullName evidence="2">Ras-related protein Rab11C, putative</fullName>
    </submittedName>
</protein>
<evidence type="ECO:0000256" key="1">
    <source>
        <dbReference type="ARBA" id="ARBA00022741"/>
    </source>
</evidence>
<reference evidence="2" key="1">
    <citation type="submission" date="2006-10" db="EMBL/GenBank/DDBJ databases">
        <authorList>
            <person name="Amadeo P."/>
            <person name="Zhao Q."/>
            <person name="Wortman J."/>
            <person name="Fraser-Liggett C."/>
            <person name="Carlton J."/>
        </authorList>
    </citation>
    <scope>NUCLEOTIDE SEQUENCE</scope>
    <source>
        <strain evidence="2">G3</strain>
    </source>
</reference>
<accession>A2EVP4</accession>
<dbReference type="eggNOG" id="KOG0094">
    <property type="taxonomic scope" value="Eukaryota"/>
</dbReference>
<dbReference type="Proteomes" id="UP000001542">
    <property type="component" value="Unassembled WGS sequence"/>
</dbReference>
<dbReference type="GO" id="GO:0003924">
    <property type="term" value="F:GTPase activity"/>
    <property type="evidence" value="ECO:0000318"/>
    <property type="project" value="GO_Central"/>
</dbReference>
<dbReference type="VEuPathDB" id="TrichDB:TVAG_299170"/>
<dbReference type="SMART" id="SM00175">
    <property type="entry name" value="RAB"/>
    <property type="match status" value="1"/>
</dbReference>
<dbReference type="SMR" id="A2EVP4"/>
<dbReference type="SUPFAM" id="SSF52540">
    <property type="entry name" value="P-loop containing nucleoside triphosphate hydrolases"/>
    <property type="match status" value="1"/>
</dbReference>
<dbReference type="SMART" id="SM00173">
    <property type="entry name" value="RAS"/>
    <property type="match status" value="1"/>
</dbReference>
<dbReference type="GO" id="GO:0005525">
    <property type="term" value="F:GTP binding"/>
    <property type="evidence" value="ECO:0007669"/>
    <property type="project" value="InterPro"/>
</dbReference>
<sequence length="144" mass="16700">MIDAPGNPKYRELTLKYIEDATVVILVFDVTNPNSLHDDVMYWAAKVHESNSINRIILANKIDLDKERKVSTTEGMKFANKFLFSYSECSALHGVGVEELFDVILFHCINSWNEYFFNNENSITSDENEENSYYLPFEIMNLQI</sequence>
<gene>
    <name evidence="2" type="ORF">TVAG_299170</name>
</gene>
<dbReference type="PANTHER" id="PTHR47978">
    <property type="match status" value="1"/>
</dbReference>
<reference evidence="2" key="2">
    <citation type="journal article" date="2007" name="Science">
        <title>Draft genome sequence of the sexually transmitted pathogen Trichomonas vaginalis.</title>
        <authorList>
            <person name="Carlton J.M."/>
            <person name="Hirt R.P."/>
            <person name="Silva J.C."/>
            <person name="Delcher A.L."/>
            <person name="Schatz M."/>
            <person name="Zhao Q."/>
            <person name="Wortman J.R."/>
            <person name="Bidwell S.L."/>
            <person name="Alsmark U.C.M."/>
            <person name="Besteiro S."/>
            <person name="Sicheritz-Ponten T."/>
            <person name="Noel C.J."/>
            <person name="Dacks J.B."/>
            <person name="Foster P.G."/>
            <person name="Simillion C."/>
            <person name="Van de Peer Y."/>
            <person name="Miranda-Saavedra D."/>
            <person name="Barton G.J."/>
            <person name="Westrop G.D."/>
            <person name="Mueller S."/>
            <person name="Dessi D."/>
            <person name="Fiori P.L."/>
            <person name="Ren Q."/>
            <person name="Paulsen I."/>
            <person name="Zhang H."/>
            <person name="Bastida-Corcuera F.D."/>
            <person name="Simoes-Barbosa A."/>
            <person name="Brown M.T."/>
            <person name="Hayes R.D."/>
            <person name="Mukherjee M."/>
            <person name="Okumura C.Y."/>
            <person name="Schneider R."/>
            <person name="Smith A.J."/>
            <person name="Vanacova S."/>
            <person name="Villalvazo M."/>
            <person name="Haas B.J."/>
            <person name="Pertea M."/>
            <person name="Feldblyum T.V."/>
            <person name="Utterback T.R."/>
            <person name="Shu C.L."/>
            <person name="Osoegawa K."/>
            <person name="de Jong P.J."/>
            <person name="Hrdy I."/>
            <person name="Horvathova L."/>
            <person name="Zubacova Z."/>
            <person name="Dolezal P."/>
            <person name="Malik S.B."/>
            <person name="Logsdon J.M. Jr."/>
            <person name="Henze K."/>
            <person name="Gupta A."/>
            <person name="Wang C.C."/>
            <person name="Dunne R.L."/>
            <person name="Upcroft J.A."/>
            <person name="Upcroft P."/>
            <person name="White O."/>
            <person name="Salzberg S.L."/>
            <person name="Tang P."/>
            <person name="Chiu C.-H."/>
            <person name="Lee Y.-S."/>
            <person name="Embley T.M."/>
            <person name="Coombs G.H."/>
            <person name="Mottram J.C."/>
            <person name="Tachezy J."/>
            <person name="Fraser-Liggett C.M."/>
            <person name="Johnson P.J."/>
        </authorList>
    </citation>
    <scope>NUCLEOTIDE SEQUENCE [LARGE SCALE GENOMIC DNA]</scope>
    <source>
        <strain evidence="2">G3</strain>
    </source>
</reference>
<dbReference type="STRING" id="5722.A2EVP4"/>
<dbReference type="InParanoid" id="A2EVP4"/>
<dbReference type="GO" id="GO:0012505">
    <property type="term" value="C:endomembrane system"/>
    <property type="evidence" value="ECO:0000318"/>
    <property type="project" value="GO_Central"/>
</dbReference>
<dbReference type="GO" id="GO:0030139">
    <property type="term" value="C:endocytic vesicle"/>
    <property type="evidence" value="ECO:0000318"/>
    <property type="project" value="GO_Central"/>
</dbReference>
<dbReference type="PROSITE" id="PS51419">
    <property type="entry name" value="RAB"/>
    <property type="match status" value="1"/>
</dbReference>
<dbReference type="KEGG" id="tva:4761097"/>
<keyword evidence="1" id="KW-0547">Nucleotide-binding</keyword>
<dbReference type="Pfam" id="PF00071">
    <property type="entry name" value="Ras"/>
    <property type="match status" value="1"/>
</dbReference>
<name>A2EVP4_TRIV3</name>
<dbReference type="GO" id="GO:0006886">
    <property type="term" value="P:intracellular protein transport"/>
    <property type="evidence" value="ECO:0000318"/>
    <property type="project" value="GO_Central"/>
</dbReference>
<dbReference type="SMART" id="SM00174">
    <property type="entry name" value="RHO"/>
    <property type="match status" value="1"/>
</dbReference>
<dbReference type="RefSeq" id="XP_001315477.1">
    <property type="nucleotide sequence ID" value="XM_001315442.1"/>
</dbReference>
<evidence type="ECO:0000313" key="3">
    <source>
        <dbReference type="Proteomes" id="UP000001542"/>
    </source>
</evidence>
<dbReference type="FunFam" id="3.40.50.300:FF:003843">
    <property type="entry name" value="Ras-associated protein 2-like, isoform C"/>
    <property type="match status" value="1"/>
</dbReference>
<dbReference type="VEuPathDB" id="TrichDB:TVAGG3_0414510"/>
<dbReference type="Gene3D" id="3.40.50.300">
    <property type="entry name" value="P-loop containing nucleotide triphosphate hydrolases"/>
    <property type="match status" value="1"/>
</dbReference>